<feature type="region of interest" description="Disordered" evidence="1">
    <location>
        <begin position="757"/>
        <end position="782"/>
    </location>
</feature>
<protein>
    <submittedName>
        <fullName evidence="2">Uncharacterized protein</fullName>
    </submittedName>
</protein>
<feature type="non-terminal residue" evidence="2">
    <location>
        <position position="854"/>
    </location>
</feature>
<accession>G0TSM5</accession>
<dbReference type="InterPro" id="IPR029775">
    <property type="entry name" value="NPHP4"/>
</dbReference>
<reference evidence="2" key="1">
    <citation type="journal article" date="2012" name="Proc. Natl. Acad. Sci. U.S.A.">
        <title>Antigenic diversity is generated by distinct evolutionary mechanisms in African trypanosome species.</title>
        <authorList>
            <person name="Jackson A.P."/>
            <person name="Berry A."/>
            <person name="Aslett M."/>
            <person name="Allison H.C."/>
            <person name="Burton P."/>
            <person name="Vavrova-Anderson J."/>
            <person name="Brown R."/>
            <person name="Browne H."/>
            <person name="Corton N."/>
            <person name="Hauser H."/>
            <person name="Gamble J."/>
            <person name="Gilderthorp R."/>
            <person name="Marcello L."/>
            <person name="McQuillan J."/>
            <person name="Otto T.D."/>
            <person name="Quail M.A."/>
            <person name="Sanders M.J."/>
            <person name="van Tonder A."/>
            <person name="Ginger M.L."/>
            <person name="Field M.C."/>
            <person name="Barry J.D."/>
            <person name="Hertz-Fowler C."/>
            <person name="Berriman M."/>
        </authorList>
    </citation>
    <scope>NUCLEOTIDE SEQUENCE</scope>
    <source>
        <strain evidence="2">Y486</strain>
    </source>
</reference>
<dbReference type="GO" id="GO:0097730">
    <property type="term" value="C:non-motile cilium"/>
    <property type="evidence" value="ECO:0007669"/>
    <property type="project" value="InterPro"/>
</dbReference>
<organism evidence="2">
    <name type="scientific">Trypanosoma vivax (strain Y486)</name>
    <dbReference type="NCBI Taxonomy" id="1055687"/>
    <lineage>
        <taxon>Eukaryota</taxon>
        <taxon>Discoba</taxon>
        <taxon>Euglenozoa</taxon>
        <taxon>Kinetoplastea</taxon>
        <taxon>Metakinetoplastina</taxon>
        <taxon>Trypanosomatida</taxon>
        <taxon>Trypanosomatidae</taxon>
        <taxon>Trypanosoma</taxon>
        <taxon>Duttonella</taxon>
    </lineage>
</organism>
<dbReference type="PANTHER" id="PTHR31043">
    <property type="entry name" value="NEPHROCYSTIN-4"/>
    <property type="match status" value="1"/>
</dbReference>
<evidence type="ECO:0000256" key="1">
    <source>
        <dbReference type="SAM" id="MobiDB-lite"/>
    </source>
</evidence>
<dbReference type="AlphaFoldDB" id="G0TSM5"/>
<dbReference type="GO" id="GO:0005856">
    <property type="term" value="C:cytoskeleton"/>
    <property type="evidence" value="ECO:0007669"/>
    <property type="project" value="InterPro"/>
</dbReference>
<evidence type="ECO:0000313" key="2">
    <source>
        <dbReference type="EMBL" id="CCC46952.1"/>
    </source>
</evidence>
<sequence length="854" mass="94777">MRRSRSAEQTARALLSSAVRYDTWECKASKEGAGNNLVTIELCWNQLPEEEAFRDVVALHMTLYDAEFSLFVGATHVVSTAEIGEPVIFQTRVDDMLLVVEVVAPADQPVASANRQALFWGSLSVSQLATATAVELQPGSAQVLALDKKSWEQPTENMHKIGFSARVVEDITVTQLMSRLVPPGVMVTRSFTENTPESCSSLFRCVVRNIQLSPTTQEEEWWSASTEWRVAAVAHNGYRQLGQGCEAGLLRIGYSRPCSPWCCRAHSFLAKTSVQSRVEHFPSRRRSGNCGRAPANIIATEFRRMLPFTVLFPLHIQLQELGKWQFLGYNCAGSPRRLHNSHFACRGDTQGTWIDGDASFSMEDHVPAAQSMEILSTADAVAPQVASHYLANVKQGEVEEVVATRRGRKSASPDIFKMLCNVMEELRRLREMQEVALKDRRSRVAQARRLDKSGERLDDAVDDIRVLDLAPTSVAISWDVRCRLEEDLQPILHPVHGTPVSDCMLSSSGETASLYGARFEGLTLDISIDVPKDVCFIFSFGSLPTQTIGPVRAVNIDTSLHGRTFKLYEGTQRAGVLWCEPLGSAQDPIMHKYKQQENSTLYIHIYNALTMFYIATATLKLSHFRRPYNAECACAPMDLQVHRDLTLSEMFVPPKVLPIMRDAGQMHVTIFCASSGIPVPAVSEMRVVEPPRGSRTIVAKKLPLAELLELDVQRKKHREGEHAAEFGGNDISRCSATVAATAPGGEVLHSTLDRGFGEETVGPATPPGAGPTGTNTTLHGRQEDIHWRRAQYIKQVYDDKATTAGQVSVLPPNVGDMEFRLRYLEKRRDELKARKIGEALVERLTVHHHLTVAS</sequence>
<dbReference type="EMBL" id="HE573019">
    <property type="protein sequence ID" value="CCC46952.1"/>
    <property type="molecule type" value="Genomic_DNA"/>
</dbReference>
<dbReference type="GO" id="GO:0090090">
    <property type="term" value="P:negative regulation of canonical Wnt signaling pathway"/>
    <property type="evidence" value="ECO:0007669"/>
    <property type="project" value="InterPro"/>
</dbReference>
<proteinExistence type="predicted"/>
<dbReference type="PANTHER" id="PTHR31043:SF3">
    <property type="entry name" value="NEPHROCYSTIN-4"/>
    <property type="match status" value="1"/>
</dbReference>
<gene>
    <name evidence="2" type="ORF">TVY486_0301410</name>
</gene>
<name>G0TSM5_TRYVY</name>